<dbReference type="GeneID" id="36404907"/>
<dbReference type="AlphaFoldDB" id="A0A0P1AF87"/>
<sequence length="82" mass="8965">MSDITMKADVSPANDWLKPYWRCLCSAILNLLSLSRLLVLLEALVPPGVLLLCDQVVEKLAFNDLGLINANNVCTPLPKAKS</sequence>
<evidence type="ECO:0000313" key="2">
    <source>
        <dbReference type="Proteomes" id="UP000054928"/>
    </source>
</evidence>
<reference evidence="2" key="1">
    <citation type="submission" date="2014-09" db="EMBL/GenBank/DDBJ databases">
        <authorList>
            <person name="Sharma Rahul"/>
            <person name="Thines Marco"/>
        </authorList>
    </citation>
    <scope>NUCLEOTIDE SEQUENCE [LARGE SCALE GENOMIC DNA]</scope>
</reference>
<proteinExistence type="predicted"/>
<organism evidence="1 2">
    <name type="scientific">Plasmopara halstedii</name>
    <name type="common">Downy mildew of sunflower</name>
    <dbReference type="NCBI Taxonomy" id="4781"/>
    <lineage>
        <taxon>Eukaryota</taxon>
        <taxon>Sar</taxon>
        <taxon>Stramenopiles</taxon>
        <taxon>Oomycota</taxon>
        <taxon>Peronosporomycetes</taxon>
        <taxon>Peronosporales</taxon>
        <taxon>Peronosporaceae</taxon>
        <taxon>Plasmopara</taxon>
    </lineage>
</organism>
<dbReference type="RefSeq" id="XP_024575983.1">
    <property type="nucleotide sequence ID" value="XM_024725180.1"/>
</dbReference>
<name>A0A0P1AF87_PLAHL</name>
<protein>
    <submittedName>
        <fullName evidence="1">Uncharacterized protein</fullName>
    </submittedName>
</protein>
<accession>A0A0P1AF87</accession>
<dbReference type="EMBL" id="CCYD01000428">
    <property type="protein sequence ID" value="CEG39614.1"/>
    <property type="molecule type" value="Genomic_DNA"/>
</dbReference>
<evidence type="ECO:0000313" key="1">
    <source>
        <dbReference type="EMBL" id="CEG39614.1"/>
    </source>
</evidence>
<keyword evidence="2" id="KW-1185">Reference proteome</keyword>
<dbReference type="Proteomes" id="UP000054928">
    <property type="component" value="Unassembled WGS sequence"/>
</dbReference>